<evidence type="ECO:0000256" key="3">
    <source>
        <dbReference type="ARBA" id="ARBA00013812"/>
    </source>
</evidence>
<evidence type="ECO:0000256" key="5">
    <source>
        <dbReference type="ARBA" id="ARBA00022692"/>
    </source>
</evidence>
<evidence type="ECO:0000256" key="7">
    <source>
        <dbReference type="ARBA" id="ARBA00022989"/>
    </source>
</evidence>
<evidence type="ECO:0000256" key="8">
    <source>
        <dbReference type="ARBA" id="ARBA00023031"/>
    </source>
</evidence>
<sequence>MHSLDTIVLGLLLLGLTLTIITIIQPKPCTLLIDGSQVLITNCKLDPSILEALASIKPLQRG</sequence>
<evidence type="ECO:0000256" key="4">
    <source>
        <dbReference type="ARBA" id="ARBA00022448"/>
    </source>
</evidence>
<organism evidence="13">
    <name type="scientific">Vanilla virus X</name>
    <dbReference type="NCBI Taxonomy" id="2016427"/>
    <lineage>
        <taxon>Viruses</taxon>
        <taxon>Riboviria</taxon>
        <taxon>Orthornavirae</taxon>
        <taxon>Kitrinoviricota</taxon>
        <taxon>Alsuviricetes</taxon>
        <taxon>Tymovirales</taxon>
        <taxon>Alphaflexiviridae</taxon>
        <taxon>Potexvirus</taxon>
        <taxon>Potexvirus ecsvanillae</taxon>
    </lineage>
</organism>
<evidence type="ECO:0000313" key="14">
    <source>
        <dbReference type="Proteomes" id="UP000203745"/>
    </source>
</evidence>
<keyword evidence="6" id="KW-1043">Host membrane</keyword>
<keyword evidence="5" id="KW-0812">Transmembrane</keyword>
<comment type="function">
    <text evidence="11">Plays a role in viral cell-to-cell propagation, by facilitating genome transport to neighboring plant cells through plasmosdesmata. May induce the formation of granular vesicles derived from the Endoplasmic reticulum, which align on actin filaments.</text>
</comment>
<evidence type="ECO:0000256" key="11">
    <source>
        <dbReference type="ARBA" id="ARBA00025270"/>
    </source>
</evidence>
<comment type="subcellular location">
    <subcellularLocation>
        <location evidence="1">Host endoplasmic reticulum membrane</location>
    </subcellularLocation>
</comment>
<comment type="similarity">
    <text evidence="2">Belongs to the Tymovirales TGBp3 protein family.</text>
</comment>
<dbReference type="InterPro" id="IPR003411">
    <property type="entry name" value="TGBp3"/>
</dbReference>
<evidence type="ECO:0000256" key="2">
    <source>
        <dbReference type="ARBA" id="ARBA00010355"/>
    </source>
</evidence>
<evidence type="ECO:0000256" key="6">
    <source>
        <dbReference type="ARBA" id="ARBA00022870"/>
    </source>
</evidence>
<keyword evidence="10" id="KW-1038">Host endoplasmic reticulum</keyword>
<keyword evidence="14" id="KW-1185">Reference proteome</keyword>
<reference evidence="13" key="1">
    <citation type="submission" date="2017-05" db="EMBL/GenBank/DDBJ databases">
        <title>Two novel virus species in the Alphaflexiviridae family revealed by deep sequencing of the Vanilla (Orchidaceae) virome.</title>
        <authorList>
            <person name="Grisoni M."/>
            <person name="Marais A."/>
            <person name="Filloux D."/>
            <person name="Saison A."/>
            <person name="Faure C."/>
            <person name="Julian C."/>
            <person name="Theil S."/>
            <person name="Contreras S."/>
            <person name="Teycheney P.-Y."/>
            <person name="Roumagnac P."/>
            <person name="Candresse T."/>
        </authorList>
    </citation>
    <scope>NUCLEOTIDE SEQUENCE [LARGE SCALE GENOMIC DNA]</scope>
    <source>
        <strain evidence="13">CRV2148POT</strain>
    </source>
</reference>
<evidence type="ECO:0000256" key="12">
    <source>
        <dbReference type="ARBA" id="ARBA00033148"/>
    </source>
</evidence>
<name>A0A220NQ63_9VIRU</name>
<dbReference type="Pfam" id="PF02495">
    <property type="entry name" value="TGBp3"/>
    <property type="match status" value="1"/>
</dbReference>
<protein>
    <recommendedName>
        <fullName evidence="3">Movement protein TGBp3</fullName>
    </recommendedName>
    <alternativeName>
        <fullName evidence="12">Triple gene block 3 protein</fullName>
    </alternativeName>
</protein>
<evidence type="ECO:0000256" key="1">
    <source>
        <dbReference type="ARBA" id="ARBA00004625"/>
    </source>
</evidence>
<keyword evidence="7" id="KW-1133">Transmembrane helix</keyword>
<keyword evidence="8" id="KW-0916">Viral movement protein</keyword>
<dbReference type="GO" id="GO:0044167">
    <property type="term" value="C:host cell endoplasmic reticulum membrane"/>
    <property type="evidence" value="ECO:0007669"/>
    <property type="project" value="UniProtKB-SubCell"/>
</dbReference>
<evidence type="ECO:0000256" key="10">
    <source>
        <dbReference type="ARBA" id="ARBA00023184"/>
    </source>
</evidence>
<keyword evidence="9" id="KW-0472">Membrane</keyword>
<gene>
    <name evidence="13" type="primary">TGBp3</name>
</gene>
<evidence type="ECO:0000313" key="13">
    <source>
        <dbReference type="EMBL" id="ASJ78788.1"/>
    </source>
</evidence>
<dbReference type="EMBL" id="MF150240">
    <property type="protein sequence ID" value="ASJ78788.1"/>
    <property type="molecule type" value="Genomic_RNA"/>
</dbReference>
<evidence type="ECO:0000256" key="9">
    <source>
        <dbReference type="ARBA" id="ARBA00023136"/>
    </source>
</evidence>
<proteinExistence type="inferred from homology"/>
<dbReference type="GO" id="GO:0046740">
    <property type="term" value="P:transport of virus in host, cell to cell"/>
    <property type="evidence" value="ECO:0007669"/>
    <property type="project" value="UniProtKB-KW"/>
</dbReference>
<keyword evidence="4" id="KW-0813">Transport</keyword>
<dbReference type="Proteomes" id="UP000203745">
    <property type="component" value="Segment"/>
</dbReference>
<accession>A0A220NQ63</accession>